<evidence type="ECO:0000313" key="4">
    <source>
        <dbReference type="EMBL" id="EGL81966.1"/>
    </source>
</evidence>
<dbReference type="InterPro" id="IPR029069">
    <property type="entry name" value="HotDog_dom_sf"/>
</dbReference>
<reference evidence="4 5" key="1">
    <citation type="journal article" date="2011" name="J. Bacteriol.">
        <title>Draft genome sequence of the thermoalkaliphilic Caldalkalibacillus thermarum strain TA2.A1.</title>
        <authorList>
            <person name="Kalamorz F."/>
            <person name="Keis S."/>
            <person name="McMillan D.G."/>
            <person name="Olsson K."/>
            <person name="Stanton J.A."/>
            <person name="Stockwell P."/>
            <person name="Black M.A."/>
            <person name="Klingeman D.M."/>
            <person name="Land M.L."/>
            <person name="Han C.S."/>
            <person name="Martin S.L."/>
            <person name="Becher S.A."/>
            <person name="Peddie C.J."/>
            <person name="Morgan H.W."/>
            <person name="Matthies D."/>
            <person name="Preiss L."/>
            <person name="Meier T."/>
            <person name="Brown S.D."/>
            <person name="Cook G.M."/>
        </authorList>
    </citation>
    <scope>NUCLEOTIDE SEQUENCE [LARGE SCALE GENOMIC DNA]</scope>
    <source>
        <strain evidence="4 5">TA2.A1</strain>
    </source>
</reference>
<evidence type="ECO:0000313" key="5">
    <source>
        <dbReference type="Proteomes" id="UP000010716"/>
    </source>
</evidence>
<sequence length="143" mass="15374">MQTKRYTMSDLKKVVSKEMPPPPCDKTINLTVLSAGNGVAKGVWQVEHAFVNGLGVAMGGFLSSAADIMMAYAIASVLTDEQTFASIDLHTTYHRPVVPGKVQVEARVERLGKQVAYLVAELTQDGKKVATAVSHMIIARATT</sequence>
<evidence type="ECO:0000259" key="3">
    <source>
        <dbReference type="Pfam" id="PF03061"/>
    </source>
</evidence>
<accession>F5L9H9</accession>
<protein>
    <submittedName>
        <fullName evidence="4">Phenylacetic acid degradation-related protein</fullName>
    </submittedName>
</protein>
<evidence type="ECO:0000256" key="1">
    <source>
        <dbReference type="ARBA" id="ARBA00008324"/>
    </source>
</evidence>
<dbReference type="RefSeq" id="WP_007505876.1">
    <property type="nucleotide sequence ID" value="NZ_AFCE01000158.1"/>
</dbReference>
<dbReference type="EMBL" id="AFCE01000158">
    <property type="protein sequence ID" value="EGL81966.1"/>
    <property type="molecule type" value="Genomic_DNA"/>
</dbReference>
<dbReference type="Pfam" id="PF03061">
    <property type="entry name" value="4HBT"/>
    <property type="match status" value="1"/>
</dbReference>
<organism evidence="4 5">
    <name type="scientific">Caldalkalibacillus thermarum (strain TA2.A1)</name>
    <dbReference type="NCBI Taxonomy" id="986075"/>
    <lineage>
        <taxon>Bacteria</taxon>
        <taxon>Bacillati</taxon>
        <taxon>Bacillota</taxon>
        <taxon>Bacilli</taxon>
        <taxon>Bacillales</taxon>
        <taxon>Bacillaceae</taxon>
        <taxon>Caldalkalibacillus</taxon>
    </lineage>
</organism>
<dbReference type="Gene3D" id="3.10.129.10">
    <property type="entry name" value="Hotdog Thioesterase"/>
    <property type="match status" value="1"/>
</dbReference>
<feature type="domain" description="Thioesterase" evidence="3">
    <location>
        <begin position="55"/>
        <end position="129"/>
    </location>
</feature>
<dbReference type="eggNOG" id="COG2050">
    <property type="taxonomic scope" value="Bacteria"/>
</dbReference>
<proteinExistence type="inferred from homology"/>
<comment type="similarity">
    <text evidence="1">Belongs to the thioesterase PaaI family.</text>
</comment>
<dbReference type="InterPro" id="IPR006683">
    <property type="entry name" value="Thioestr_dom"/>
</dbReference>
<dbReference type="PANTHER" id="PTHR21660:SF1">
    <property type="entry name" value="ACYL-COENZYME A THIOESTERASE 13"/>
    <property type="match status" value="1"/>
</dbReference>
<dbReference type="Proteomes" id="UP000010716">
    <property type="component" value="Unassembled WGS sequence"/>
</dbReference>
<dbReference type="NCBIfam" id="TIGR00369">
    <property type="entry name" value="unchar_dom_1"/>
    <property type="match status" value="1"/>
</dbReference>
<keyword evidence="2" id="KW-0378">Hydrolase</keyword>
<comment type="caution">
    <text evidence="4">The sequence shown here is derived from an EMBL/GenBank/DDBJ whole genome shotgun (WGS) entry which is preliminary data.</text>
</comment>
<dbReference type="AlphaFoldDB" id="F5L9H9"/>
<dbReference type="CDD" id="cd03443">
    <property type="entry name" value="PaaI_thioesterase"/>
    <property type="match status" value="1"/>
</dbReference>
<evidence type="ECO:0000256" key="2">
    <source>
        <dbReference type="ARBA" id="ARBA00022801"/>
    </source>
</evidence>
<dbReference type="InterPro" id="IPR003736">
    <property type="entry name" value="PAAI_dom"/>
</dbReference>
<dbReference type="PANTHER" id="PTHR21660">
    <property type="entry name" value="THIOESTERASE SUPERFAMILY MEMBER-RELATED"/>
    <property type="match status" value="1"/>
</dbReference>
<gene>
    <name evidence="4" type="ORF">CathTA2_2483</name>
</gene>
<dbReference type="SUPFAM" id="SSF54637">
    <property type="entry name" value="Thioesterase/thiol ester dehydrase-isomerase"/>
    <property type="match status" value="1"/>
</dbReference>
<dbReference type="InterPro" id="IPR039298">
    <property type="entry name" value="ACOT13"/>
</dbReference>
<name>F5L9H9_CALTT</name>
<dbReference type="GO" id="GO:0047617">
    <property type="term" value="F:fatty acyl-CoA hydrolase activity"/>
    <property type="evidence" value="ECO:0007669"/>
    <property type="project" value="InterPro"/>
</dbReference>